<evidence type="ECO:0008006" key="5">
    <source>
        <dbReference type="Google" id="ProtNLM"/>
    </source>
</evidence>
<dbReference type="InterPro" id="IPR001611">
    <property type="entry name" value="Leu-rich_rpt"/>
</dbReference>
<dbReference type="EMBL" id="CP091430">
    <property type="protein sequence ID" value="UVI27769.1"/>
    <property type="molecule type" value="Genomic_DNA"/>
</dbReference>
<organism evidence="3 4">
    <name type="scientific">Paenibacillus spongiae</name>
    <dbReference type="NCBI Taxonomy" id="2909671"/>
    <lineage>
        <taxon>Bacteria</taxon>
        <taxon>Bacillati</taxon>
        <taxon>Bacillota</taxon>
        <taxon>Bacilli</taxon>
        <taxon>Bacillales</taxon>
        <taxon>Paenibacillaceae</taxon>
        <taxon>Paenibacillus</taxon>
    </lineage>
</organism>
<evidence type="ECO:0000256" key="2">
    <source>
        <dbReference type="ARBA" id="ARBA00022737"/>
    </source>
</evidence>
<dbReference type="InterPro" id="IPR050836">
    <property type="entry name" value="SDS22/Internalin_LRR"/>
</dbReference>
<dbReference type="PANTHER" id="PTHR46652:SF3">
    <property type="entry name" value="LEUCINE-RICH REPEAT-CONTAINING PROTEIN 9"/>
    <property type="match status" value="1"/>
</dbReference>
<protein>
    <recommendedName>
        <fullName evidence="5">Leucine-rich repeat domain-containing protein</fullName>
    </recommendedName>
</protein>
<sequence length="295" mass="33475">MNNGIIEAEVRKQLGKETGELTDSDLLSITHLKLNNRELEEIGDLAKFHNLVDLELQDNWLTDLSPLRSLVRLERLFVSNDPFLPEDMKPARKNTFSGLEFITGLVNLRDISFVDCGISDISPLHALHNLENAWLYVSEISDLSPLRGLKKLHKVYFYHSKLREISVFKDLPHIKGIAINANEVSDLTPIKDCVEMTYLDAHTNRIRDIAPLAKLTNLIYLTLAENDISDISVLESMQGLRHLTLSSNPNLKDVNVVKQLKSLRHLELIDLDLSDDVIADLKAAMPECHFMLSYD</sequence>
<evidence type="ECO:0000256" key="1">
    <source>
        <dbReference type="ARBA" id="ARBA00022614"/>
    </source>
</evidence>
<reference evidence="3" key="1">
    <citation type="submission" date="2022-01" db="EMBL/GenBank/DDBJ databases">
        <title>Paenibacillus spongiae sp. nov., isolated from marine sponge.</title>
        <authorList>
            <person name="Li Z."/>
            <person name="Zhang M."/>
        </authorList>
    </citation>
    <scope>NUCLEOTIDE SEQUENCE</scope>
    <source>
        <strain evidence="3">PHS-Z3</strain>
    </source>
</reference>
<dbReference type="Proteomes" id="UP001057877">
    <property type="component" value="Chromosome"/>
</dbReference>
<dbReference type="Pfam" id="PF12799">
    <property type="entry name" value="LRR_4"/>
    <property type="match status" value="1"/>
</dbReference>
<dbReference type="Gene3D" id="3.80.10.10">
    <property type="entry name" value="Ribonuclease Inhibitor"/>
    <property type="match status" value="2"/>
</dbReference>
<dbReference type="RefSeq" id="WP_258383859.1">
    <property type="nucleotide sequence ID" value="NZ_CP091430.1"/>
</dbReference>
<evidence type="ECO:0000313" key="3">
    <source>
        <dbReference type="EMBL" id="UVI27769.1"/>
    </source>
</evidence>
<name>A0ABY5S280_9BACL</name>
<dbReference type="InterPro" id="IPR025875">
    <property type="entry name" value="Leu-rich_rpt_4"/>
</dbReference>
<dbReference type="InterPro" id="IPR032675">
    <property type="entry name" value="LRR_dom_sf"/>
</dbReference>
<gene>
    <name evidence="3" type="ORF">L1F29_20140</name>
</gene>
<keyword evidence="4" id="KW-1185">Reference proteome</keyword>
<dbReference type="PROSITE" id="PS51450">
    <property type="entry name" value="LRR"/>
    <property type="match status" value="3"/>
</dbReference>
<keyword evidence="2" id="KW-0677">Repeat</keyword>
<evidence type="ECO:0000313" key="4">
    <source>
        <dbReference type="Proteomes" id="UP001057877"/>
    </source>
</evidence>
<proteinExistence type="predicted"/>
<keyword evidence="1" id="KW-0433">Leucine-rich repeat</keyword>
<dbReference type="SUPFAM" id="SSF52058">
    <property type="entry name" value="L domain-like"/>
    <property type="match status" value="1"/>
</dbReference>
<accession>A0ABY5S280</accession>
<dbReference type="PANTHER" id="PTHR46652">
    <property type="entry name" value="LEUCINE-RICH REPEAT AND IQ DOMAIN-CONTAINING PROTEIN 1-RELATED"/>
    <property type="match status" value="1"/>
</dbReference>